<reference evidence="2" key="2">
    <citation type="submission" date="2025-09" db="UniProtKB">
        <authorList>
            <consortium name="Ensembl"/>
        </authorList>
    </citation>
    <scope>IDENTIFICATION</scope>
</reference>
<organism evidence="2 3">
    <name type="scientific">Eptatretus burgeri</name>
    <name type="common">Inshore hagfish</name>
    <dbReference type="NCBI Taxonomy" id="7764"/>
    <lineage>
        <taxon>Eukaryota</taxon>
        <taxon>Metazoa</taxon>
        <taxon>Chordata</taxon>
        <taxon>Craniata</taxon>
        <taxon>Vertebrata</taxon>
        <taxon>Cyclostomata</taxon>
        <taxon>Myxini</taxon>
        <taxon>Myxiniformes</taxon>
        <taxon>Myxinidae</taxon>
        <taxon>Eptatretinae</taxon>
        <taxon>Eptatretus</taxon>
    </lineage>
</organism>
<protein>
    <recommendedName>
        <fullName evidence="1">Thioredoxin domain-containing protein</fullName>
    </recommendedName>
</protein>
<evidence type="ECO:0000313" key="2">
    <source>
        <dbReference type="Ensembl" id="ENSEBUP00000020597.1"/>
    </source>
</evidence>
<dbReference type="SUPFAM" id="SSF52833">
    <property type="entry name" value="Thioredoxin-like"/>
    <property type="match status" value="1"/>
</dbReference>
<feature type="domain" description="Thioredoxin" evidence="1">
    <location>
        <begin position="25"/>
        <end position="84"/>
    </location>
</feature>
<dbReference type="InterPro" id="IPR013766">
    <property type="entry name" value="Thioredoxin_domain"/>
</dbReference>
<dbReference type="Proteomes" id="UP000694388">
    <property type="component" value="Unplaced"/>
</dbReference>
<dbReference type="Ensembl" id="ENSEBUT00000021173.1">
    <property type="protein sequence ID" value="ENSEBUP00000020597.1"/>
    <property type="gene ID" value="ENSEBUG00000012749.1"/>
</dbReference>
<reference evidence="2" key="1">
    <citation type="submission" date="2025-08" db="UniProtKB">
        <authorList>
            <consortium name="Ensembl"/>
        </authorList>
    </citation>
    <scope>IDENTIFICATION</scope>
</reference>
<evidence type="ECO:0000313" key="3">
    <source>
        <dbReference type="Proteomes" id="UP000694388"/>
    </source>
</evidence>
<dbReference type="InterPro" id="IPR036249">
    <property type="entry name" value="Thioredoxin-like_sf"/>
</dbReference>
<accession>A0A8C4WYP7</accession>
<evidence type="ECO:0000259" key="1">
    <source>
        <dbReference type="Pfam" id="PF00085"/>
    </source>
</evidence>
<dbReference type="Gene3D" id="3.40.30.10">
    <property type="entry name" value="Glutaredoxin"/>
    <property type="match status" value="1"/>
</dbReference>
<dbReference type="Pfam" id="PF00085">
    <property type="entry name" value="Thioredoxin"/>
    <property type="match status" value="1"/>
</dbReference>
<name>A0A8C4WYP7_EPTBU</name>
<proteinExistence type="predicted"/>
<keyword evidence="3" id="KW-1185">Reference proteome</keyword>
<dbReference type="AlphaFoldDB" id="A0A8C4WYP7"/>
<sequence>MHCLRQIKHLRSRAQRNVRSNLSHQFYAPWCHLCQELHPLWEEVERELSDWAKEEPGKNAMRKEITVINIGKMDAIRFSSLASDFGSWLSDNQTVSVATESCSGTTHELQ</sequence>